<evidence type="ECO:0000256" key="1">
    <source>
        <dbReference type="SAM" id="MobiDB-lite"/>
    </source>
</evidence>
<dbReference type="AlphaFoldDB" id="A0A0F9BV61"/>
<organism evidence="2">
    <name type="scientific">marine sediment metagenome</name>
    <dbReference type="NCBI Taxonomy" id="412755"/>
    <lineage>
        <taxon>unclassified sequences</taxon>
        <taxon>metagenomes</taxon>
        <taxon>ecological metagenomes</taxon>
    </lineage>
</organism>
<dbReference type="EMBL" id="LAZR01047394">
    <property type="protein sequence ID" value="KKK94324.1"/>
    <property type="molecule type" value="Genomic_DNA"/>
</dbReference>
<protein>
    <submittedName>
        <fullName evidence="2">Uncharacterized protein</fullName>
    </submittedName>
</protein>
<sequence>MKLNPSDLQPSYCGSRGFANWVYTTPNTFDDVLSPNYFGRGGQSNPRRWDRIEITAEFTSDGPEIGEVIVTRSEPGWVEVKTLWRERIAAEAIDQTKGQAKITKIISAIRDFDPTDKALWEDDGRPRLGPLQRIIGPISAAERDRAWSLYKAGQPPSQAIAASASAAPKTKAA</sequence>
<accession>A0A0F9BV61</accession>
<evidence type="ECO:0000313" key="2">
    <source>
        <dbReference type="EMBL" id="KKK94324.1"/>
    </source>
</evidence>
<feature type="region of interest" description="Disordered" evidence="1">
    <location>
        <begin position="154"/>
        <end position="173"/>
    </location>
</feature>
<proteinExistence type="predicted"/>
<gene>
    <name evidence="2" type="ORF">LCGC14_2684010</name>
</gene>
<comment type="caution">
    <text evidence="2">The sequence shown here is derived from an EMBL/GenBank/DDBJ whole genome shotgun (WGS) entry which is preliminary data.</text>
</comment>
<reference evidence="2" key="1">
    <citation type="journal article" date="2015" name="Nature">
        <title>Complex archaea that bridge the gap between prokaryotes and eukaryotes.</title>
        <authorList>
            <person name="Spang A."/>
            <person name="Saw J.H."/>
            <person name="Jorgensen S.L."/>
            <person name="Zaremba-Niedzwiedzka K."/>
            <person name="Martijn J."/>
            <person name="Lind A.E."/>
            <person name="van Eijk R."/>
            <person name="Schleper C."/>
            <person name="Guy L."/>
            <person name="Ettema T.J."/>
        </authorList>
    </citation>
    <scope>NUCLEOTIDE SEQUENCE</scope>
</reference>
<name>A0A0F9BV61_9ZZZZ</name>